<reference evidence="1 2" key="1">
    <citation type="journal article" date="2019" name="Ecotoxicol. Environ. Saf.">
        <title>Microbial characterization of heavy metal resistant bacterial strains isolated from an electroplating wastewater treatment plant.</title>
        <authorList>
            <person name="Cai X."/>
            <person name="Zheng X."/>
            <person name="Zhang D."/>
            <person name="Iqbal W."/>
            <person name="Liu C."/>
            <person name="Yang B."/>
            <person name="Zhao X."/>
            <person name="Lu X."/>
            <person name="Mao Y."/>
        </authorList>
    </citation>
    <scope>NUCLEOTIDE SEQUENCE [LARGE SCALE GENOMIC DNA]</scope>
    <source>
        <strain evidence="1 2">Co1-1</strain>
    </source>
</reference>
<organism evidence="1 2">
    <name type="scientific">Bacillus cereus</name>
    <dbReference type="NCBI Taxonomy" id="1396"/>
    <lineage>
        <taxon>Bacteria</taxon>
        <taxon>Bacillati</taxon>
        <taxon>Bacillota</taxon>
        <taxon>Bacilli</taxon>
        <taxon>Bacillales</taxon>
        <taxon>Bacillaceae</taxon>
        <taxon>Bacillus</taxon>
        <taxon>Bacillus cereus group</taxon>
    </lineage>
</organism>
<sequence>RQKHPKLFKKQRLYTYEELKHRAVY</sequence>
<dbReference type="Proteomes" id="UP000321735">
    <property type="component" value="Chromosome"/>
</dbReference>
<evidence type="ECO:0000313" key="1">
    <source>
        <dbReference type="EMBL" id="QDZ77555.1"/>
    </source>
</evidence>
<dbReference type="AlphaFoldDB" id="A0A9X7M2B6"/>
<dbReference type="EMBL" id="CP031778">
    <property type="protein sequence ID" value="QDZ77555.1"/>
    <property type="molecule type" value="Genomic_DNA"/>
</dbReference>
<accession>A0A9X7M2B6</accession>
<keyword evidence="1" id="KW-0689">Ribosomal protein</keyword>
<keyword evidence="1" id="KW-0687">Ribonucleoprotein</keyword>
<proteinExistence type="predicted"/>
<gene>
    <name evidence="1" type="ORF">D0437_33670</name>
</gene>
<dbReference type="GO" id="GO:0005840">
    <property type="term" value="C:ribosome"/>
    <property type="evidence" value="ECO:0007669"/>
    <property type="project" value="UniProtKB-KW"/>
</dbReference>
<feature type="non-terminal residue" evidence="1">
    <location>
        <position position="1"/>
    </location>
</feature>
<evidence type="ECO:0000313" key="2">
    <source>
        <dbReference type="Proteomes" id="UP000321735"/>
    </source>
</evidence>
<name>A0A9X7M2B6_BACCE</name>
<protein>
    <submittedName>
        <fullName evidence="1">50S ribosomal protein L7ae</fullName>
    </submittedName>
</protein>